<proteinExistence type="predicted"/>
<name>A0A0D2I4R5_CLAB1</name>
<sequence>MEATDAKPTTTQAYLINIDRIRTNNFPTEVRADITLSSSAASTTPKHCNATVYSSTEVSLPSSSHRLGDISDPRHVYLPFSDQFVEMLIEKGDKVAKNEVLCVIKQMKMDLEVRALYNAVVDLVGQFHEGETVKEGLHVCVLDVTDRNVASVGRSELLAKI</sequence>
<dbReference type="GeneID" id="27694782"/>
<reference evidence="2" key="1">
    <citation type="submission" date="2015-01" db="EMBL/GenBank/DDBJ databases">
        <title>The Genome Sequence of Cladophialophora bantiana CBS 173.52.</title>
        <authorList>
            <consortium name="The Broad Institute Genomics Platform"/>
            <person name="Cuomo C."/>
            <person name="de Hoog S."/>
            <person name="Gorbushina A."/>
            <person name="Stielow B."/>
            <person name="Teixiera M."/>
            <person name="Abouelleil A."/>
            <person name="Chapman S.B."/>
            <person name="Priest M."/>
            <person name="Young S.K."/>
            <person name="Wortman J."/>
            <person name="Nusbaum C."/>
            <person name="Birren B."/>
        </authorList>
    </citation>
    <scope>NUCLEOTIDE SEQUENCE [LARGE SCALE GENOMIC DNA]</scope>
    <source>
        <strain evidence="2">CBS 173.52</strain>
    </source>
</reference>
<protein>
    <recommendedName>
        <fullName evidence="1">Lipoyl-binding domain-containing protein</fullName>
    </recommendedName>
</protein>
<dbReference type="EMBL" id="KN846981">
    <property type="protein sequence ID" value="KIW98270.1"/>
    <property type="molecule type" value="Genomic_DNA"/>
</dbReference>
<dbReference type="Proteomes" id="UP000053789">
    <property type="component" value="Unassembled WGS sequence"/>
</dbReference>
<dbReference type="AlphaFoldDB" id="A0A0D2I4R5"/>
<organism evidence="2 3">
    <name type="scientific">Cladophialophora bantiana (strain ATCC 10958 / CBS 173.52 / CDC B-1940 / NIH 8579)</name>
    <name type="common">Xylohypha bantiana</name>
    <dbReference type="NCBI Taxonomy" id="1442370"/>
    <lineage>
        <taxon>Eukaryota</taxon>
        <taxon>Fungi</taxon>
        <taxon>Dikarya</taxon>
        <taxon>Ascomycota</taxon>
        <taxon>Pezizomycotina</taxon>
        <taxon>Eurotiomycetes</taxon>
        <taxon>Chaetothyriomycetidae</taxon>
        <taxon>Chaetothyriales</taxon>
        <taxon>Herpotrichiellaceae</taxon>
        <taxon>Cladophialophora</taxon>
    </lineage>
</organism>
<dbReference type="OrthoDB" id="196847at2759"/>
<gene>
    <name evidence="2" type="ORF">Z519_01854</name>
</gene>
<accession>A0A0D2I4R5</accession>
<feature type="domain" description="Lipoyl-binding" evidence="1">
    <location>
        <begin position="84"/>
        <end position="140"/>
    </location>
</feature>
<evidence type="ECO:0000313" key="2">
    <source>
        <dbReference type="EMBL" id="KIW98270.1"/>
    </source>
</evidence>
<evidence type="ECO:0000259" key="1">
    <source>
        <dbReference type="Pfam" id="PF00364"/>
    </source>
</evidence>
<dbReference type="InterPro" id="IPR011053">
    <property type="entry name" value="Single_hybrid_motif"/>
</dbReference>
<dbReference type="SUPFAM" id="SSF51230">
    <property type="entry name" value="Single hybrid motif"/>
    <property type="match status" value="1"/>
</dbReference>
<evidence type="ECO:0000313" key="3">
    <source>
        <dbReference type="Proteomes" id="UP000053789"/>
    </source>
</evidence>
<keyword evidence="3" id="KW-1185">Reference proteome</keyword>
<dbReference type="CDD" id="cd06850">
    <property type="entry name" value="biotinyl_domain"/>
    <property type="match status" value="1"/>
</dbReference>
<dbReference type="HOGENOM" id="CLU_1643491_0_0_1"/>
<dbReference type="VEuPathDB" id="FungiDB:Z519_01854"/>
<dbReference type="RefSeq" id="XP_016624939.1">
    <property type="nucleotide sequence ID" value="XM_016759611.1"/>
</dbReference>
<dbReference type="Gene3D" id="2.40.50.100">
    <property type="match status" value="1"/>
</dbReference>
<dbReference type="Pfam" id="PF00364">
    <property type="entry name" value="Biotin_lipoyl"/>
    <property type="match status" value="1"/>
</dbReference>
<dbReference type="InterPro" id="IPR000089">
    <property type="entry name" value="Biotin_lipoyl"/>
</dbReference>